<evidence type="ECO:0000313" key="3">
    <source>
        <dbReference type="EMBL" id="KAF5396854.1"/>
    </source>
</evidence>
<reference evidence="3" key="1">
    <citation type="submission" date="2019-05" db="EMBL/GenBank/DDBJ databases">
        <title>Annotation for the trematode Paragonimus heterotremus.</title>
        <authorList>
            <person name="Choi Y.-J."/>
        </authorList>
    </citation>
    <scope>NUCLEOTIDE SEQUENCE</scope>
    <source>
        <strain evidence="3">LC</strain>
    </source>
</reference>
<dbReference type="Gene3D" id="1.10.287.70">
    <property type="match status" value="1"/>
</dbReference>
<dbReference type="AlphaFoldDB" id="A0A8J4T8N5"/>
<gene>
    <name evidence="3" type="ORF">PHET_09783</name>
</gene>
<dbReference type="GO" id="GO:0016020">
    <property type="term" value="C:membrane"/>
    <property type="evidence" value="ECO:0007669"/>
    <property type="project" value="InterPro"/>
</dbReference>
<dbReference type="Proteomes" id="UP000748531">
    <property type="component" value="Unassembled WGS sequence"/>
</dbReference>
<feature type="non-terminal residue" evidence="3">
    <location>
        <position position="1"/>
    </location>
</feature>
<keyword evidence="1" id="KW-0472">Membrane</keyword>
<organism evidence="3 4">
    <name type="scientific">Paragonimus heterotremus</name>
    <dbReference type="NCBI Taxonomy" id="100268"/>
    <lineage>
        <taxon>Eukaryota</taxon>
        <taxon>Metazoa</taxon>
        <taxon>Spiralia</taxon>
        <taxon>Lophotrochozoa</taxon>
        <taxon>Platyhelminthes</taxon>
        <taxon>Trematoda</taxon>
        <taxon>Digenea</taxon>
        <taxon>Plagiorchiida</taxon>
        <taxon>Troglotremata</taxon>
        <taxon>Troglotrematidae</taxon>
        <taxon>Paragonimus</taxon>
    </lineage>
</organism>
<evidence type="ECO:0000256" key="1">
    <source>
        <dbReference type="SAM" id="Phobius"/>
    </source>
</evidence>
<name>A0A8J4T8N5_9TREM</name>
<dbReference type="GO" id="GO:0015276">
    <property type="term" value="F:ligand-gated monoatomic ion channel activity"/>
    <property type="evidence" value="ECO:0007669"/>
    <property type="project" value="InterPro"/>
</dbReference>
<comment type="caution">
    <text evidence="3">The sequence shown here is derived from an EMBL/GenBank/DDBJ whole genome shotgun (WGS) entry which is preliminary data.</text>
</comment>
<feature type="domain" description="Ionotropic glutamate receptor C-terminal" evidence="2">
    <location>
        <begin position="73"/>
        <end position="161"/>
    </location>
</feature>
<keyword evidence="1" id="KW-0812">Transmembrane</keyword>
<evidence type="ECO:0000313" key="4">
    <source>
        <dbReference type="Proteomes" id="UP000748531"/>
    </source>
</evidence>
<protein>
    <recommendedName>
        <fullName evidence="2">Ionotropic glutamate receptor C-terminal domain-containing protein</fullName>
    </recommendedName>
</protein>
<evidence type="ECO:0000259" key="2">
    <source>
        <dbReference type="Pfam" id="PF00060"/>
    </source>
</evidence>
<sequence>QAHNSTEICLFESTTTLLNSVNSDPNGTYETIVGPVWMYQEPMLLTTCSTEECPLLKDPAVLKAMYFMRAMHSSVWSLIFLYILTAGSLLFLFETTHLFRIGKPHHLEDYGKDKFNLFEALMYTALGMVLQPHRKSPKSWAGQTLTIFWHCFCLVCIIAYILGTSQLIFESTAQAASHNTLYLSSDIRIACERNNLWCTLLAKQEDLRIQEVEIPRDAETDELLLTSLDPTVPLLTDHLTASLIQGQRVTVNDTGIVKHMTWMQAQLECTQELKLTELPLIPLTFSTTSTRAAWLMNVYIQVGPHSEMR</sequence>
<dbReference type="InterPro" id="IPR001320">
    <property type="entry name" value="Iontro_rcpt_C"/>
</dbReference>
<feature type="transmembrane region" description="Helical" evidence="1">
    <location>
        <begin position="75"/>
        <end position="95"/>
    </location>
</feature>
<keyword evidence="4" id="KW-1185">Reference proteome</keyword>
<accession>A0A8J4T8N5</accession>
<proteinExistence type="predicted"/>
<keyword evidence="1" id="KW-1133">Transmembrane helix</keyword>
<dbReference type="OrthoDB" id="6241507at2759"/>
<dbReference type="EMBL" id="LUCH01007219">
    <property type="protein sequence ID" value="KAF5396854.1"/>
    <property type="molecule type" value="Genomic_DNA"/>
</dbReference>
<dbReference type="Pfam" id="PF00060">
    <property type="entry name" value="Lig_chan"/>
    <property type="match status" value="1"/>
</dbReference>
<feature type="transmembrane region" description="Helical" evidence="1">
    <location>
        <begin position="145"/>
        <end position="163"/>
    </location>
</feature>